<accession>A0A2G5SUL0</accession>
<protein>
    <submittedName>
        <fullName evidence="1">Uncharacterized protein</fullName>
    </submittedName>
</protein>
<keyword evidence="2" id="KW-1185">Reference proteome</keyword>
<evidence type="ECO:0000313" key="1">
    <source>
        <dbReference type="EMBL" id="PIC18658.1"/>
    </source>
</evidence>
<organism evidence="1 2">
    <name type="scientific">Caenorhabditis nigoni</name>
    <dbReference type="NCBI Taxonomy" id="1611254"/>
    <lineage>
        <taxon>Eukaryota</taxon>
        <taxon>Metazoa</taxon>
        <taxon>Ecdysozoa</taxon>
        <taxon>Nematoda</taxon>
        <taxon>Chromadorea</taxon>
        <taxon>Rhabditida</taxon>
        <taxon>Rhabditina</taxon>
        <taxon>Rhabditomorpha</taxon>
        <taxon>Rhabditoidea</taxon>
        <taxon>Rhabditidae</taxon>
        <taxon>Peloderinae</taxon>
        <taxon>Caenorhabditis</taxon>
    </lineage>
</organism>
<gene>
    <name evidence="1" type="primary">Cnig_chr_X.g24473</name>
    <name evidence="1" type="ORF">B9Z55_024473</name>
</gene>
<reference evidence="2" key="1">
    <citation type="submission" date="2017-10" db="EMBL/GenBank/DDBJ databases">
        <title>Rapid genome shrinkage in a self-fertile nematode reveals novel sperm competition proteins.</title>
        <authorList>
            <person name="Yin D."/>
            <person name="Schwarz E.M."/>
            <person name="Thomas C.G."/>
            <person name="Felde R.L."/>
            <person name="Korf I.F."/>
            <person name="Cutter A.D."/>
            <person name="Schartner C.M."/>
            <person name="Ralston E.J."/>
            <person name="Meyer B.J."/>
            <person name="Haag E.S."/>
        </authorList>
    </citation>
    <scope>NUCLEOTIDE SEQUENCE [LARGE SCALE GENOMIC DNA]</scope>
    <source>
        <strain evidence="2">JU1422</strain>
    </source>
</reference>
<dbReference type="AlphaFoldDB" id="A0A2G5SUL0"/>
<comment type="caution">
    <text evidence="1">The sequence shown here is derived from an EMBL/GenBank/DDBJ whole genome shotgun (WGS) entry which is preliminary data.</text>
</comment>
<name>A0A2G5SUL0_9PELO</name>
<dbReference type="Proteomes" id="UP000230233">
    <property type="component" value="Chromosome X"/>
</dbReference>
<proteinExistence type="predicted"/>
<evidence type="ECO:0000313" key="2">
    <source>
        <dbReference type="Proteomes" id="UP000230233"/>
    </source>
</evidence>
<sequence length="87" mass="10441">MHELSSWQTSTMARDVSRKVNYAHKIKFFHPIVVTGCNQNDKEAVQTHKGHHLRKLFVGRRKLILYSQRRCHQHLILRFVTIWDFSK</sequence>
<dbReference type="EMBL" id="PDUG01000006">
    <property type="protein sequence ID" value="PIC18658.1"/>
    <property type="molecule type" value="Genomic_DNA"/>
</dbReference>